<dbReference type="AlphaFoldDB" id="A0A9N9XF99"/>
<dbReference type="InterPro" id="IPR006993">
    <property type="entry name" value="Glut_rich_SH3-bd"/>
</dbReference>
<dbReference type="OrthoDB" id="9932926at2759"/>
<dbReference type="InterPro" id="IPR051033">
    <property type="entry name" value="SH3BGR"/>
</dbReference>
<sequence>MVIKVYISGISGNKEVKKRQQRVLLILDSKSVKYEVIDIAEPGAEELKDFMQNKSTASGGTISDPNPRHPLPPQIFNDDEYCGDYDMFDMANEIDEMEKFLKVEPNSLGEQTATAEVQLKNGDISIDEKIDKLVGSGTGEEESKENEVPNDQEAKEDKDSEDKKEESLDNEDSVDKEKNEESTEKEESVETEASPEKETEEETAQEEPAENTETVEKDTEDSTQKEGSVEKEEPTKETGDDVDENEEEDDKEDEKEASPEKSDE</sequence>
<evidence type="ECO:0000313" key="4">
    <source>
        <dbReference type="Proteomes" id="UP001153709"/>
    </source>
</evidence>
<dbReference type="Gene3D" id="3.40.30.10">
    <property type="entry name" value="Glutaredoxin"/>
    <property type="match status" value="1"/>
</dbReference>
<feature type="compositionally biased region" description="Acidic residues" evidence="2">
    <location>
        <begin position="240"/>
        <end position="253"/>
    </location>
</feature>
<dbReference type="PANTHER" id="PTHR12232:SF15">
    <property type="entry name" value="SH3 DOMAIN-BINDING GLUTAMIC ACID-RICH PROTEIN HOMOLOG"/>
    <property type="match status" value="1"/>
</dbReference>
<proteinExistence type="inferred from homology"/>
<accession>A0A9N9XF99</accession>
<dbReference type="EMBL" id="OU898282">
    <property type="protein sequence ID" value="CAG9837153.1"/>
    <property type="molecule type" value="Genomic_DNA"/>
</dbReference>
<evidence type="ECO:0000256" key="2">
    <source>
        <dbReference type="SAM" id="MobiDB-lite"/>
    </source>
</evidence>
<dbReference type="GO" id="GO:0005737">
    <property type="term" value="C:cytoplasm"/>
    <property type="evidence" value="ECO:0007669"/>
    <property type="project" value="TreeGrafter"/>
</dbReference>
<organism evidence="3 4">
    <name type="scientific">Diabrotica balteata</name>
    <name type="common">Banded cucumber beetle</name>
    <dbReference type="NCBI Taxonomy" id="107213"/>
    <lineage>
        <taxon>Eukaryota</taxon>
        <taxon>Metazoa</taxon>
        <taxon>Ecdysozoa</taxon>
        <taxon>Arthropoda</taxon>
        <taxon>Hexapoda</taxon>
        <taxon>Insecta</taxon>
        <taxon>Pterygota</taxon>
        <taxon>Neoptera</taxon>
        <taxon>Endopterygota</taxon>
        <taxon>Coleoptera</taxon>
        <taxon>Polyphaga</taxon>
        <taxon>Cucujiformia</taxon>
        <taxon>Chrysomeloidea</taxon>
        <taxon>Chrysomelidae</taxon>
        <taxon>Galerucinae</taxon>
        <taxon>Diabroticina</taxon>
        <taxon>Diabroticites</taxon>
        <taxon>Diabrotica</taxon>
    </lineage>
</organism>
<keyword evidence="4" id="KW-1185">Reference proteome</keyword>
<dbReference type="CDD" id="cd03030">
    <property type="entry name" value="GRX_SH3BGR"/>
    <property type="match status" value="1"/>
</dbReference>
<evidence type="ECO:0000256" key="1">
    <source>
        <dbReference type="ARBA" id="ARBA00007764"/>
    </source>
</evidence>
<feature type="compositionally biased region" description="Basic and acidic residues" evidence="2">
    <location>
        <begin position="152"/>
        <end position="188"/>
    </location>
</feature>
<feature type="compositionally biased region" description="Acidic residues" evidence="2">
    <location>
        <begin position="139"/>
        <end position="150"/>
    </location>
</feature>
<dbReference type="Proteomes" id="UP001153709">
    <property type="component" value="Chromosome 7"/>
</dbReference>
<dbReference type="SUPFAM" id="SSF52833">
    <property type="entry name" value="Thioredoxin-like"/>
    <property type="match status" value="1"/>
</dbReference>
<gene>
    <name evidence="3" type="ORF">DIABBA_LOCUS10166</name>
</gene>
<feature type="compositionally biased region" description="Basic and acidic residues" evidence="2">
    <location>
        <begin position="214"/>
        <end position="239"/>
    </location>
</feature>
<dbReference type="PANTHER" id="PTHR12232">
    <property type="entry name" value="SH3 DOMAIN-BINDING GLUTAMIC ACID-RICH-LIKE PROTEIN"/>
    <property type="match status" value="1"/>
</dbReference>
<feature type="region of interest" description="Disordered" evidence="2">
    <location>
        <begin position="135"/>
        <end position="264"/>
    </location>
</feature>
<reference evidence="3" key="1">
    <citation type="submission" date="2022-01" db="EMBL/GenBank/DDBJ databases">
        <authorList>
            <person name="King R."/>
        </authorList>
    </citation>
    <scope>NUCLEOTIDE SEQUENCE</scope>
</reference>
<evidence type="ECO:0008006" key="5">
    <source>
        <dbReference type="Google" id="ProtNLM"/>
    </source>
</evidence>
<feature type="compositionally biased region" description="Acidic residues" evidence="2">
    <location>
        <begin position="198"/>
        <end position="210"/>
    </location>
</feature>
<protein>
    <recommendedName>
        <fullName evidence="5">SH3 domain-binding glutamic acid-rich protein homolog</fullName>
    </recommendedName>
</protein>
<name>A0A9N9XF99_DIABA</name>
<evidence type="ECO:0000313" key="3">
    <source>
        <dbReference type="EMBL" id="CAG9837153.1"/>
    </source>
</evidence>
<comment type="similarity">
    <text evidence="1">Belongs to the SH3BGR family.</text>
</comment>
<feature type="compositionally biased region" description="Basic and acidic residues" evidence="2">
    <location>
        <begin position="254"/>
        <end position="264"/>
    </location>
</feature>
<dbReference type="InterPro" id="IPR036249">
    <property type="entry name" value="Thioredoxin-like_sf"/>
</dbReference>
<dbReference type="Pfam" id="PF04908">
    <property type="entry name" value="SH3BGR"/>
    <property type="match status" value="1"/>
</dbReference>